<evidence type="ECO:0000313" key="4">
    <source>
        <dbReference type="Proteomes" id="UP001595379"/>
    </source>
</evidence>
<evidence type="ECO:0000313" key="3">
    <source>
        <dbReference type="EMBL" id="MFC2925528.1"/>
    </source>
</evidence>
<feature type="transmembrane region" description="Helical" evidence="1">
    <location>
        <begin position="201"/>
        <end position="224"/>
    </location>
</feature>
<dbReference type="Proteomes" id="UP001595379">
    <property type="component" value="Unassembled WGS sequence"/>
</dbReference>
<dbReference type="PANTHER" id="PTHR34219:SF3">
    <property type="entry name" value="BLL7967 PROTEIN"/>
    <property type="match status" value="1"/>
</dbReference>
<dbReference type="Pfam" id="PF03413">
    <property type="entry name" value="PepSY"/>
    <property type="match status" value="1"/>
</dbReference>
<organism evidence="3 4">
    <name type="scientific">Hyphobacterium vulgare</name>
    <dbReference type="NCBI Taxonomy" id="1736751"/>
    <lineage>
        <taxon>Bacteria</taxon>
        <taxon>Pseudomonadati</taxon>
        <taxon>Pseudomonadota</taxon>
        <taxon>Alphaproteobacteria</taxon>
        <taxon>Maricaulales</taxon>
        <taxon>Maricaulaceae</taxon>
        <taxon>Hyphobacterium</taxon>
    </lineage>
</organism>
<keyword evidence="1" id="KW-0472">Membrane</keyword>
<protein>
    <submittedName>
        <fullName evidence="3">PepSY domain-containing protein</fullName>
    </submittedName>
</protein>
<gene>
    <name evidence="3" type="ORF">ACFOOR_05370</name>
</gene>
<evidence type="ECO:0000259" key="2">
    <source>
        <dbReference type="Pfam" id="PF03413"/>
    </source>
</evidence>
<accession>A0ABV6ZVW8</accession>
<keyword evidence="4" id="KW-1185">Reference proteome</keyword>
<dbReference type="InterPro" id="IPR005625">
    <property type="entry name" value="PepSY-ass_TM"/>
</dbReference>
<keyword evidence="1" id="KW-0812">Transmembrane</keyword>
<keyword evidence="1" id="KW-1133">Transmembrane helix</keyword>
<dbReference type="Pfam" id="PF03929">
    <property type="entry name" value="PepSY_TM"/>
    <property type="match status" value="1"/>
</dbReference>
<reference evidence="4" key="1">
    <citation type="journal article" date="2019" name="Int. J. Syst. Evol. Microbiol.">
        <title>The Global Catalogue of Microorganisms (GCM) 10K type strain sequencing project: providing services to taxonomists for standard genome sequencing and annotation.</title>
        <authorList>
            <consortium name="The Broad Institute Genomics Platform"/>
            <consortium name="The Broad Institute Genome Sequencing Center for Infectious Disease"/>
            <person name="Wu L."/>
            <person name="Ma J."/>
        </authorList>
    </citation>
    <scope>NUCLEOTIDE SEQUENCE [LARGE SCALE GENOMIC DNA]</scope>
    <source>
        <strain evidence="4">KCTC 52487</strain>
    </source>
</reference>
<feature type="domain" description="PepSY" evidence="2">
    <location>
        <begin position="108"/>
        <end position="171"/>
    </location>
</feature>
<proteinExistence type="predicted"/>
<dbReference type="EMBL" id="JBHRSV010000004">
    <property type="protein sequence ID" value="MFC2925528.1"/>
    <property type="molecule type" value="Genomic_DNA"/>
</dbReference>
<dbReference type="RefSeq" id="WP_343165411.1">
    <property type="nucleotide sequence ID" value="NZ_JBHRSV010000004.1"/>
</dbReference>
<dbReference type="PANTHER" id="PTHR34219">
    <property type="entry name" value="IRON-REGULATED INNER MEMBRANE PROTEIN-RELATED"/>
    <property type="match status" value="1"/>
</dbReference>
<comment type="caution">
    <text evidence="3">The sequence shown here is derived from an EMBL/GenBank/DDBJ whole genome shotgun (WGS) entry which is preliminary data.</text>
</comment>
<sequence>MVIKRWAIRIHKWVALAVGLQIVLWVLGGLVMSAIPIERVHGDHNIAPQTAGALDLDGVLAPMEVAERAGVVPLRAELRDYLGRTVYVFTTPTGPVRVDARSGERLPPVTEDEARRIARADYAGDDVIAEVRFFPEPTWEYRREGPAWRVEFEDGEHTRLYVSTESGSVTARRNDSWRVFDTFWALHIMNFGDREDFNHPLLIIASVLALISSLAGFYLLFPWIARLFGIGRRTPS</sequence>
<name>A0ABV6ZVW8_9PROT</name>
<dbReference type="InterPro" id="IPR025711">
    <property type="entry name" value="PepSY"/>
</dbReference>
<evidence type="ECO:0000256" key="1">
    <source>
        <dbReference type="SAM" id="Phobius"/>
    </source>
</evidence>